<dbReference type="InterPro" id="IPR020845">
    <property type="entry name" value="AMP-binding_CS"/>
</dbReference>
<dbReference type="InterPro" id="IPR000873">
    <property type="entry name" value="AMP-dep_synth/lig_dom"/>
</dbReference>
<proteinExistence type="inferred from homology"/>
<reference evidence="4 5" key="1">
    <citation type="journal article" date="2020" name="ISME J.">
        <title>Comparative genomics reveals insights into cyanobacterial evolution and habitat adaptation.</title>
        <authorList>
            <person name="Chen M.Y."/>
            <person name="Teng W.K."/>
            <person name="Zhao L."/>
            <person name="Hu C.X."/>
            <person name="Zhou Y.K."/>
            <person name="Han B.P."/>
            <person name="Song L.R."/>
            <person name="Shu W.S."/>
        </authorList>
    </citation>
    <scope>NUCLEOTIDE SEQUENCE [LARGE SCALE GENOMIC DNA]</scope>
    <source>
        <strain evidence="4 5">FACHB-159</strain>
    </source>
</reference>
<organism evidence="4 5">
    <name type="scientific">Nostoc paludosum FACHB-159</name>
    <dbReference type="NCBI Taxonomy" id="2692908"/>
    <lineage>
        <taxon>Bacteria</taxon>
        <taxon>Bacillati</taxon>
        <taxon>Cyanobacteriota</taxon>
        <taxon>Cyanophyceae</taxon>
        <taxon>Nostocales</taxon>
        <taxon>Nostocaceae</taxon>
        <taxon>Nostoc</taxon>
    </lineage>
</organism>
<dbReference type="EMBL" id="JACJTU010000020">
    <property type="protein sequence ID" value="MBD2736334.1"/>
    <property type="molecule type" value="Genomic_DNA"/>
</dbReference>
<comment type="caution">
    <text evidence="4">The sequence shown here is derived from an EMBL/GenBank/DDBJ whole genome shotgun (WGS) entry which is preliminary data.</text>
</comment>
<dbReference type="Gene3D" id="3.30.300.30">
    <property type="match status" value="1"/>
</dbReference>
<dbReference type="InterPro" id="IPR025110">
    <property type="entry name" value="AMP-bd_C"/>
</dbReference>
<dbReference type="InterPro" id="IPR042099">
    <property type="entry name" value="ANL_N_sf"/>
</dbReference>
<dbReference type="PANTHER" id="PTHR43201:SF8">
    <property type="entry name" value="ACYL-COA SYNTHETASE FAMILY MEMBER 3"/>
    <property type="match status" value="1"/>
</dbReference>
<keyword evidence="5" id="KW-1185">Reference proteome</keyword>
<evidence type="ECO:0000313" key="4">
    <source>
        <dbReference type="EMBL" id="MBD2736334.1"/>
    </source>
</evidence>
<sequence>MNLPLITRAQEHNEKIAILVPRGCANATTQGVFTYRDLLYTSGQIATNLLENADDLHEERVAFLIPPGFEYVATQWGIWRAGGIAVPLCVSHPRPELEYVITNSGASIIVAHPDFEDTLQAIAKSHNLRFILTSQTLPSHIANLPEVDITRRALILYTSGTTGKPKGVVTTHENIQAQVTSLVTAWEWTSSDRILHVLPLHHIHGIVNILTCALWAGAECHILSKFDAEVVWNRICDGDLTLFMAVPTIYVKLIAAWENAKSQQQKSMSAGCEKMRLMVSGSAALPVQVLQKWQTISGHFLLERYGMTEIGMALSNPLHGDRLPGYVGKPLPQVEVRLVDENGLVPPGTPGEIQVKGPTVFLEYWQNPQATAKAFQDGWFCTGDQAVVENGNYRILGRMSVDIIKTGGYKVSALEIEEVLRTHPDIQECAVVGVADIEWGERVCAALVLQGSQTLTLESLRSWAKEQLAVYKVPTQILIVEELPRNAMGKVTKPAVVELFRSSLLSTPS</sequence>
<dbReference type="RefSeq" id="WP_190956968.1">
    <property type="nucleotide sequence ID" value="NZ_JACJTU010000020.1"/>
</dbReference>
<dbReference type="Gene3D" id="3.40.50.12780">
    <property type="entry name" value="N-terminal domain of ligase-like"/>
    <property type="match status" value="1"/>
</dbReference>
<protein>
    <submittedName>
        <fullName evidence="4">AMP-binding protein</fullName>
    </submittedName>
</protein>
<evidence type="ECO:0000313" key="5">
    <source>
        <dbReference type="Proteomes" id="UP000637383"/>
    </source>
</evidence>
<evidence type="ECO:0000256" key="1">
    <source>
        <dbReference type="ARBA" id="ARBA00006432"/>
    </source>
</evidence>
<dbReference type="PROSITE" id="PS00455">
    <property type="entry name" value="AMP_BINDING"/>
    <property type="match status" value="1"/>
</dbReference>
<accession>A0ABR8KBW0</accession>
<evidence type="ECO:0000259" key="2">
    <source>
        <dbReference type="Pfam" id="PF00501"/>
    </source>
</evidence>
<gene>
    <name evidence="4" type="ORF">H6H03_20990</name>
</gene>
<dbReference type="Pfam" id="PF13193">
    <property type="entry name" value="AMP-binding_C"/>
    <property type="match status" value="1"/>
</dbReference>
<feature type="domain" description="AMP-dependent synthetase/ligase" evidence="2">
    <location>
        <begin position="8"/>
        <end position="365"/>
    </location>
</feature>
<dbReference type="SUPFAM" id="SSF56801">
    <property type="entry name" value="Acetyl-CoA synthetase-like"/>
    <property type="match status" value="1"/>
</dbReference>
<dbReference type="CDD" id="cd05941">
    <property type="entry name" value="MCS"/>
    <property type="match status" value="1"/>
</dbReference>
<dbReference type="Pfam" id="PF00501">
    <property type="entry name" value="AMP-binding"/>
    <property type="match status" value="1"/>
</dbReference>
<feature type="domain" description="AMP-binding enzyme C-terminal" evidence="3">
    <location>
        <begin position="415"/>
        <end position="490"/>
    </location>
</feature>
<comment type="similarity">
    <text evidence="1">Belongs to the ATP-dependent AMP-binding enzyme family.</text>
</comment>
<name>A0ABR8KBW0_9NOSO</name>
<dbReference type="PANTHER" id="PTHR43201">
    <property type="entry name" value="ACYL-COA SYNTHETASE"/>
    <property type="match status" value="1"/>
</dbReference>
<dbReference type="Proteomes" id="UP000637383">
    <property type="component" value="Unassembled WGS sequence"/>
</dbReference>
<dbReference type="InterPro" id="IPR045851">
    <property type="entry name" value="AMP-bd_C_sf"/>
</dbReference>
<evidence type="ECO:0000259" key="3">
    <source>
        <dbReference type="Pfam" id="PF13193"/>
    </source>
</evidence>